<dbReference type="Pfam" id="PF07729">
    <property type="entry name" value="FCD"/>
    <property type="match status" value="1"/>
</dbReference>
<evidence type="ECO:0000313" key="6">
    <source>
        <dbReference type="Proteomes" id="UP000028525"/>
    </source>
</evidence>
<dbReference type="RefSeq" id="WP_038280772.1">
    <property type="nucleotide sequence ID" value="NZ_JPME01000012.1"/>
</dbReference>
<evidence type="ECO:0000256" key="1">
    <source>
        <dbReference type="ARBA" id="ARBA00023015"/>
    </source>
</evidence>
<organism evidence="5 6">
    <name type="scientific">Lacrimispora celerecrescens</name>
    <dbReference type="NCBI Taxonomy" id="29354"/>
    <lineage>
        <taxon>Bacteria</taxon>
        <taxon>Bacillati</taxon>
        <taxon>Bacillota</taxon>
        <taxon>Clostridia</taxon>
        <taxon>Lachnospirales</taxon>
        <taxon>Lachnospiraceae</taxon>
        <taxon>Lacrimispora</taxon>
    </lineage>
</organism>
<dbReference type="InterPro" id="IPR011711">
    <property type="entry name" value="GntR_C"/>
</dbReference>
<dbReference type="InterPro" id="IPR036390">
    <property type="entry name" value="WH_DNA-bd_sf"/>
</dbReference>
<keyword evidence="2" id="KW-0238">DNA-binding</keyword>
<dbReference type="GO" id="GO:0003677">
    <property type="term" value="F:DNA binding"/>
    <property type="evidence" value="ECO:0007669"/>
    <property type="project" value="UniProtKB-KW"/>
</dbReference>
<evidence type="ECO:0000259" key="4">
    <source>
        <dbReference type="PROSITE" id="PS50949"/>
    </source>
</evidence>
<feature type="domain" description="HTH gntR-type" evidence="4">
    <location>
        <begin position="10"/>
        <end position="77"/>
    </location>
</feature>
<dbReference type="STRING" id="29354.IO98_10555"/>
<dbReference type="OrthoDB" id="368823at2"/>
<dbReference type="PANTHER" id="PTHR43537">
    <property type="entry name" value="TRANSCRIPTIONAL REGULATOR, GNTR FAMILY"/>
    <property type="match status" value="1"/>
</dbReference>
<dbReference type="SUPFAM" id="SSF48008">
    <property type="entry name" value="GntR ligand-binding domain-like"/>
    <property type="match status" value="1"/>
</dbReference>
<dbReference type="EMBL" id="JPME01000012">
    <property type="protein sequence ID" value="KEZ90368.1"/>
    <property type="molecule type" value="Genomic_DNA"/>
</dbReference>
<dbReference type="PROSITE" id="PS50949">
    <property type="entry name" value="HTH_GNTR"/>
    <property type="match status" value="1"/>
</dbReference>
<dbReference type="PANTHER" id="PTHR43537:SF45">
    <property type="entry name" value="GNTR FAMILY REGULATORY PROTEIN"/>
    <property type="match status" value="1"/>
</dbReference>
<dbReference type="Gene3D" id="1.10.10.10">
    <property type="entry name" value="Winged helix-like DNA-binding domain superfamily/Winged helix DNA-binding domain"/>
    <property type="match status" value="1"/>
</dbReference>
<dbReference type="SMART" id="SM00895">
    <property type="entry name" value="FCD"/>
    <property type="match status" value="1"/>
</dbReference>
<accession>A0A084JN34</accession>
<keyword evidence="6" id="KW-1185">Reference proteome</keyword>
<dbReference type="InterPro" id="IPR036388">
    <property type="entry name" value="WH-like_DNA-bd_sf"/>
</dbReference>
<evidence type="ECO:0000313" key="5">
    <source>
        <dbReference type="EMBL" id="KEZ90368.1"/>
    </source>
</evidence>
<dbReference type="AlphaFoldDB" id="A0A084JN34"/>
<protein>
    <submittedName>
        <fullName evidence="5">GntR family transcriptional regulator</fullName>
    </submittedName>
</protein>
<keyword evidence="1" id="KW-0805">Transcription regulation</keyword>
<dbReference type="GO" id="GO:0003700">
    <property type="term" value="F:DNA-binding transcription factor activity"/>
    <property type="evidence" value="ECO:0007669"/>
    <property type="project" value="InterPro"/>
</dbReference>
<evidence type="ECO:0000256" key="3">
    <source>
        <dbReference type="ARBA" id="ARBA00023163"/>
    </source>
</evidence>
<keyword evidence="3" id="KW-0804">Transcription</keyword>
<dbReference type="Gene3D" id="1.20.120.530">
    <property type="entry name" value="GntR ligand-binding domain-like"/>
    <property type="match status" value="1"/>
</dbReference>
<dbReference type="SMART" id="SM00345">
    <property type="entry name" value="HTH_GNTR"/>
    <property type="match status" value="1"/>
</dbReference>
<sequence length="225" mass="25997">MQVKPRKSGEIAREYALRIIKDNIISLDLEPGSSLNDMEVSAELGVSRTPVREAIMELSKSKIIEIYPQKGSRIALIDLELVNEARFLRLVLERAIVELACEMATQEDIVRLEENLKLQEFYAAQGWSGELLHFDDLFHEMLFSICKKDLIYNISNGLSIHSDRLRRMALFAVKDLKVVSDHRRIVDAIRAKDRQLAGTILVEHLTRYIGEEKEVREVYPHYFKD</sequence>
<dbReference type="SUPFAM" id="SSF46785">
    <property type="entry name" value="Winged helix' DNA-binding domain"/>
    <property type="match status" value="1"/>
</dbReference>
<evidence type="ECO:0000256" key="2">
    <source>
        <dbReference type="ARBA" id="ARBA00023125"/>
    </source>
</evidence>
<reference evidence="5 6" key="1">
    <citation type="submission" date="2014-07" db="EMBL/GenBank/DDBJ databases">
        <title>Draft genome of Clostridium celerecrescens 152B isolated from sediments associated with methane hydrate from Krishna Godavari basin.</title>
        <authorList>
            <person name="Honkalas V.S."/>
            <person name="Dabir A.P."/>
            <person name="Arora P."/>
            <person name="Dhakephalkar P.K."/>
        </authorList>
    </citation>
    <scope>NUCLEOTIDE SEQUENCE [LARGE SCALE GENOMIC DNA]</scope>
    <source>
        <strain evidence="5 6">152B</strain>
    </source>
</reference>
<dbReference type="Pfam" id="PF00392">
    <property type="entry name" value="GntR"/>
    <property type="match status" value="1"/>
</dbReference>
<proteinExistence type="predicted"/>
<name>A0A084JN34_9FIRM</name>
<dbReference type="InterPro" id="IPR000524">
    <property type="entry name" value="Tscrpt_reg_HTH_GntR"/>
</dbReference>
<comment type="caution">
    <text evidence="5">The sequence shown here is derived from an EMBL/GenBank/DDBJ whole genome shotgun (WGS) entry which is preliminary data.</text>
</comment>
<gene>
    <name evidence="5" type="ORF">IO98_10555</name>
</gene>
<dbReference type="InterPro" id="IPR008920">
    <property type="entry name" value="TF_FadR/GntR_C"/>
</dbReference>
<dbReference type="Proteomes" id="UP000028525">
    <property type="component" value="Unassembled WGS sequence"/>
</dbReference>